<dbReference type="InterPro" id="IPR025948">
    <property type="entry name" value="HTH-like_dom"/>
</dbReference>
<accession>A0ABX1EEW8</accession>
<name>A0ABX1EEW8_9PROT</name>
<reference evidence="2 3" key="1">
    <citation type="submission" date="2020-03" db="EMBL/GenBank/DDBJ databases">
        <title>Roseomonas selenitidurans sp. nov. isolated from urban soil.</title>
        <authorList>
            <person name="Liu H."/>
        </authorList>
    </citation>
    <scope>NUCLEOTIDE SEQUENCE [LARGE SCALE GENOMIC DNA]</scope>
    <source>
        <strain evidence="2 3">BU-1</strain>
    </source>
</reference>
<proteinExistence type="predicted"/>
<evidence type="ECO:0000313" key="3">
    <source>
        <dbReference type="Proteomes" id="UP000787635"/>
    </source>
</evidence>
<dbReference type="Pfam" id="PF13276">
    <property type="entry name" value="HTH_21"/>
    <property type="match status" value="1"/>
</dbReference>
<dbReference type="Proteomes" id="UP000787635">
    <property type="component" value="Unassembled WGS sequence"/>
</dbReference>
<evidence type="ECO:0000313" key="2">
    <source>
        <dbReference type="EMBL" id="NKC34268.1"/>
    </source>
</evidence>
<comment type="caution">
    <text evidence="2">The sequence shown here is derived from an EMBL/GenBank/DDBJ whole genome shotgun (WGS) entry which is preliminary data.</text>
</comment>
<gene>
    <name evidence="2" type="ORF">HEQ75_25655</name>
</gene>
<evidence type="ECO:0000259" key="1">
    <source>
        <dbReference type="Pfam" id="PF13276"/>
    </source>
</evidence>
<keyword evidence="3" id="KW-1185">Reference proteome</keyword>
<organism evidence="2 3">
    <name type="scientific">Falsiroseomonas selenitidurans</name>
    <dbReference type="NCBI Taxonomy" id="2716335"/>
    <lineage>
        <taxon>Bacteria</taxon>
        <taxon>Pseudomonadati</taxon>
        <taxon>Pseudomonadota</taxon>
        <taxon>Alphaproteobacteria</taxon>
        <taxon>Acetobacterales</taxon>
        <taxon>Roseomonadaceae</taxon>
        <taxon>Falsiroseomonas</taxon>
    </lineage>
</organism>
<dbReference type="EMBL" id="JAAVNE010000073">
    <property type="protein sequence ID" value="NKC34268.1"/>
    <property type="molecule type" value="Genomic_DNA"/>
</dbReference>
<protein>
    <submittedName>
        <fullName evidence="2">Transposase</fullName>
    </submittedName>
</protein>
<sequence>MRSDEVVLTEAVLSPAAEYGRYVYRRITTLLRAEGWRVNAKRVERIWRREGLKGPRRQPKRGLLRLNDRSCVRLRPRRAGHVWGVGCAG</sequence>
<feature type="domain" description="HTH-like" evidence="1">
    <location>
        <begin position="18"/>
        <end position="60"/>
    </location>
</feature>